<dbReference type="SUPFAM" id="SSF50630">
    <property type="entry name" value="Acid proteases"/>
    <property type="match status" value="1"/>
</dbReference>
<accession>A0AAD9SGD1</accession>
<dbReference type="PROSITE" id="PS00141">
    <property type="entry name" value="ASP_PROTEASE"/>
    <property type="match status" value="1"/>
</dbReference>
<dbReference type="SUPFAM" id="SSF51905">
    <property type="entry name" value="FAD/NAD(P)-binding domain"/>
    <property type="match status" value="1"/>
</dbReference>
<feature type="chain" id="PRO_5041955567" description="Peptidase A1 domain-containing protein" evidence="6">
    <location>
        <begin position="21"/>
        <end position="1036"/>
    </location>
</feature>
<dbReference type="InterPro" id="IPR021109">
    <property type="entry name" value="Peptidase_aspartic_dom_sf"/>
</dbReference>
<dbReference type="PROSITE" id="PS00624">
    <property type="entry name" value="GMC_OXRED_2"/>
    <property type="match status" value="1"/>
</dbReference>
<sequence>MYRILTAASLVLLLPQSGSAFDIQSLTRRSAGSGTGYVHIPVQHTVKNSNGAPMIRRRASGKYSTVDLENLSSAYSINISIAGQDTTVIVDTGSSELWVDPDCSTAARGNVTDSDEGSGFDVGSPQYCESIGRYDPDSSSTSKDLEKGDVFVYADLTTIELNYYSDNIDIGGLEIKGQQFGVANVTNATALGIMGMGPNSAYGYNSSTQPYSLILDSMASQGLIASRAFSLDLKNYDNATGSIIFGGLDKKKFLGSLQTLPLESPQMSAGAYGDGSDDEKYTNHGYFVTVQSLSMTKPNDTSSSKYDQDSFLAVLDSGTSAILTPEGMSSQICNDVGGTEMTQSGSSFCTVPCDVKNQPGGLDVEFQGKTIRVAFENLFTEVEQDGYTFCFLGVGDTGVATDPPTYILGSPFLRAAYAVFDWDNQQVHLAQASDCGSNVVAIGTGGTAACVVAGRLAEADPELSILVIEGGQDNFNVPNVVNPVLFYQHLLPTSKTALFYKAKASEHLAGRESIVPSGGTLGGGSSINFMMYTRSQREDFDSWNTPGWTANDILPFMRKLETYHGPGDADKHGYSGPIHVSSGGYSIESPKDDYINVLETYGGLPVSKDMQSLDANNCCERSLKYVSPEGKRQDAAHTFLHPKLQDGKHPNLHVLVETKVVRVLFDENKKACGVEVTPNPDFQLQIGVTKSPKQVFRARKLVVVSCGANGTPSVLERSGIGGKEILDKAGVPVVVDLPGVGSNWQDHHLILLPFKTSLQPRETGDLVISGRVKEEDLIRNKDKILGWNLVDVGVKMQPSEADRATLDKDLLAAWERDFKDKPNKPLMLIAFINGFVGDHSALEQGQYVLMANYTAYPYSRGSMHITGPDLDDALDFDVGFFSDPGDIDLKKQVWAYKKQREFMRRTQMFRGEVALGHPKFSPTSKAALVEDVSTLDLHGEDVQDLEYSAEDDKVIEQFLRENIQTTWHSIASCRMAPREDMGVVDGKLSVYGVQNLKLADLSIPPENVGANTNNTALVIGEKAADIIAQELGLPRR</sequence>
<dbReference type="PROSITE" id="PS51767">
    <property type="entry name" value="PEPTIDASE_A1"/>
    <property type="match status" value="1"/>
</dbReference>
<evidence type="ECO:0000256" key="1">
    <source>
        <dbReference type="ARBA" id="ARBA00007447"/>
    </source>
</evidence>
<dbReference type="GO" id="GO:0050660">
    <property type="term" value="F:flavin adenine dinucleotide binding"/>
    <property type="evidence" value="ECO:0007669"/>
    <property type="project" value="InterPro"/>
</dbReference>
<dbReference type="InterPro" id="IPR012132">
    <property type="entry name" value="GMC_OxRdtase"/>
</dbReference>
<dbReference type="GO" id="GO:0016614">
    <property type="term" value="F:oxidoreductase activity, acting on CH-OH group of donors"/>
    <property type="evidence" value="ECO:0007669"/>
    <property type="project" value="InterPro"/>
</dbReference>
<dbReference type="Pfam" id="PF00732">
    <property type="entry name" value="GMC_oxred_N"/>
    <property type="match status" value="1"/>
</dbReference>
<evidence type="ECO:0000313" key="8">
    <source>
        <dbReference type="EMBL" id="KAK2607621.1"/>
    </source>
</evidence>
<protein>
    <recommendedName>
        <fullName evidence="7">Peptidase A1 domain-containing protein</fullName>
    </recommendedName>
</protein>
<feature type="active site" evidence="4">
    <location>
        <position position="316"/>
    </location>
</feature>
<evidence type="ECO:0000256" key="6">
    <source>
        <dbReference type="SAM" id="SignalP"/>
    </source>
</evidence>
<reference evidence="8" key="1">
    <citation type="submission" date="2023-06" db="EMBL/GenBank/DDBJ databases">
        <authorList>
            <person name="Noh H."/>
        </authorList>
    </citation>
    <scope>NUCLEOTIDE SEQUENCE</scope>
    <source>
        <strain evidence="8">DUCC20226</strain>
    </source>
</reference>
<evidence type="ECO:0000256" key="5">
    <source>
        <dbReference type="RuleBase" id="RU000454"/>
    </source>
</evidence>
<dbReference type="Pfam" id="PF05199">
    <property type="entry name" value="GMC_oxred_C"/>
    <property type="match status" value="1"/>
</dbReference>
<dbReference type="GO" id="GO:0004190">
    <property type="term" value="F:aspartic-type endopeptidase activity"/>
    <property type="evidence" value="ECO:0007669"/>
    <property type="project" value="UniProtKB-KW"/>
</dbReference>
<comment type="similarity">
    <text evidence="2">Belongs to the GMC oxidoreductase family.</text>
</comment>
<feature type="active site" evidence="4">
    <location>
        <position position="91"/>
    </location>
</feature>
<keyword evidence="6" id="KW-0732">Signal</keyword>
<evidence type="ECO:0000313" key="9">
    <source>
        <dbReference type="Proteomes" id="UP001265746"/>
    </source>
</evidence>
<keyword evidence="5" id="KW-0645">Protease</keyword>
<keyword evidence="5" id="KW-0378">Hydrolase</keyword>
<comment type="caution">
    <text evidence="8">The sequence shown here is derived from an EMBL/GenBank/DDBJ whole genome shotgun (WGS) entry which is preliminary data.</text>
</comment>
<dbReference type="InterPro" id="IPR001969">
    <property type="entry name" value="Aspartic_peptidase_AS"/>
</dbReference>
<feature type="domain" description="Peptidase A1" evidence="7">
    <location>
        <begin position="75"/>
        <end position="430"/>
    </location>
</feature>
<dbReference type="InterPro" id="IPR036188">
    <property type="entry name" value="FAD/NAD-bd_sf"/>
</dbReference>
<dbReference type="PANTHER" id="PTHR11552">
    <property type="entry name" value="GLUCOSE-METHANOL-CHOLINE GMC OXIDOREDUCTASE"/>
    <property type="match status" value="1"/>
</dbReference>
<evidence type="ECO:0000256" key="3">
    <source>
        <dbReference type="ARBA" id="ARBA00022750"/>
    </source>
</evidence>
<dbReference type="Pfam" id="PF00026">
    <property type="entry name" value="Asp"/>
    <property type="match status" value="1"/>
</dbReference>
<name>A0AAD9SGD1_PHOAM</name>
<dbReference type="Gene3D" id="2.40.70.10">
    <property type="entry name" value="Acid Proteases"/>
    <property type="match status" value="2"/>
</dbReference>
<dbReference type="InterPro" id="IPR007867">
    <property type="entry name" value="GMC_OxRtase_C"/>
</dbReference>
<dbReference type="Proteomes" id="UP001265746">
    <property type="component" value="Unassembled WGS sequence"/>
</dbReference>
<dbReference type="AlphaFoldDB" id="A0AAD9SGD1"/>
<dbReference type="PANTHER" id="PTHR11552:SF78">
    <property type="entry name" value="GLUCOSE-METHANOL-CHOLINE OXIDOREDUCTASE N-TERMINAL DOMAIN-CONTAINING PROTEIN"/>
    <property type="match status" value="1"/>
</dbReference>
<keyword evidence="3 5" id="KW-0064">Aspartyl protease</keyword>
<dbReference type="InterPro" id="IPR001461">
    <property type="entry name" value="Aspartic_peptidase_A1"/>
</dbReference>
<dbReference type="PRINTS" id="PR00792">
    <property type="entry name" value="PEPSIN"/>
</dbReference>
<evidence type="ECO:0000259" key="7">
    <source>
        <dbReference type="PROSITE" id="PS51767"/>
    </source>
</evidence>
<evidence type="ECO:0000256" key="2">
    <source>
        <dbReference type="ARBA" id="ARBA00010790"/>
    </source>
</evidence>
<dbReference type="InterPro" id="IPR000172">
    <property type="entry name" value="GMC_OxRdtase_N"/>
</dbReference>
<dbReference type="Gene3D" id="3.50.50.60">
    <property type="entry name" value="FAD/NAD(P)-binding domain"/>
    <property type="match status" value="1"/>
</dbReference>
<comment type="similarity">
    <text evidence="1 5">Belongs to the peptidase A1 family.</text>
</comment>
<dbReference type="EMBL" id="JAUJFL010000003">
    <property type="protein sequence ID" value="KAK2607621.1"/>
    <property type="molecule type" value="Genomic_DNA"/>
</dbReference>
<keyword evidence="9" id="KW-1185">Reference proteome</keyword>
<dbReference type="GO" id="GO:0006508">
    <property type="term" value="P:proteolysis"/>
    <property type="evidence" value="ECO:0007669"/>
    <property type="project" value="UniProtKB-KW"/>
</dbReference>
<proteinExistence type="inferred from homology"/>
<feature type="signal peptide" evidence="6">
    <location>
        <begin position="1"/>
        <end position="20"/>
    </location>
</feature>
<gene>
    <name evidence="8" type="ORF">N8I77_006284</name>
</gene>
<dbReference type="InterPro" id="IPR033121">
    <property type="entry name" value="PEPTIDASE_A1"/>
</dbReference>
<evidence type="ECO:0000256" key="4">
    <source>
        <dbReference type="PIRSR" id="PIRSR601461-1"/>
    </source>
</evidence>
<dbReference type="Gene3D" id="3.30.560.10">
    <property type="entry name" value="Glucose Oxidase, domain 3"/>
    <property type="match status" value="1"/>
</dbReference>
<dbReference type="SUPFAM" id="SSF54373">
    <property type="entry name" value="FAD-linked reductases, C-terminal domain"/>
    <property type="match status" value="1"/>
</dbReference>
<organism evidence="8 9">
    <name type="scientific">Phomopsis amygdali</name>
    <name type="common">Fusicoccum amygdali</name>
    <dbReference type="NCBI Taxonomy" id="1214568"/>
    <lineage>
        <taxon>Eukaryota</taxon>
        <taxon>Fungi</taxon>
        <taxon>Dikarya</taxon>
        <taxon>Ascomycota</taxon>
        <taxon>Pezizomycotina</taxon>
        <taxon>Sordariomycetes</taxon>
        <taxon>Sordariomycetidae</taxon>
        <taxon>Diaporthales</taxon>
        <taxon>Diaporthaceae</taxon>
        <taxon>Diaporthe</taxon>
    </lineage>
</organism>